<dbReference type="WBParaSite" id="Hba_13575">
    <property type="protein sequence ID" value="Hba_13575"/>
    <property type="gene ID" value="Hba_13575"/>
</dbReference>
<dbReference type="AlphaFoldDB" id="A0A1I7X826"/>
<keyword evidence="1" id="KW-1185">Reference proteome</keyword>
<proteinExistence type="predicted"/>
<evidence type="ECO:0000313" key="1">
    <source>
        <dbReference type="Proteomes" id="UP000095283"/>
    </source>
</evidence>
<sequence length="78" mass="8685">MEMKSDTDKYRTSNTKFVVGSAILNESDALSSTQEEDHIVCEYSAGISDESAFVSNVGNKLTRFRADNAYFENACFDI</sequence>
<protein>
    <submittedName>
        <fullName evidence="2">Uncharacterized protein</fullName>
    </submittedName>
</protein>
<dbReference type="Proteomes" id="UP000095283">
    <property type="component" value="Unplaced"/>
</dbReference>
<name>A0A1I7X826_HETBA</name>
<reference evidence="2" key="1">
    <citation type="submission" date="2016-11" db="UniProtKB">
        <authorList>
            <consortium name="WormBaseParasite"/>
        </authorList>
    </citation>
    <scope>IDENTIFICATION</scope>
</reference>
<accession>A0A1I7X826</accession>
<organism evidence="1 2">
    <name type="scientific">Heterorhabditis bacteriophora</name>
    <name type="common">Entomopathogenic nematode worm</name>
    <dbReference type="NCBI Taxonomy" id="37862"/>
    <lineage>
        <taxon>Eukaryota</taxon>
        <taxon>Metazoa</taxon>
        <taxon>Ecdysozoa</taxon>
        <taxon>Nematoda</taxon>
        <taxon>Chromadorea</taxon>
        <taxon>Rhabditida</taxon>
        <taxon>Rhabditina</taxon>
        <taxon>Rhabditomorpha</taxon>
        <taxon>Strongyloidea</taxon>
        <taxon>Heterorhabditidae</taxon>
        <taxon>Heterorhabditis</taxon>
    </lineage>
</organism>
<evidence type="ECO:0000313" key="2">
    <source>
        <dbReference type="WBParaSite" id="Hba_13575"/>
    </source>
</evidence>